<reference evidence="2 3" key="1">
    <citation type="journal article" date="2021" name="Sci. Rep.">
        <title>The distribution of antibiotic resistance genes in chicken gut microbiota commensals.</title>
        <authorList>
            <person name="Juricova H."/>
            <person name="Matiasovicova J."/>
            <person name="Kubasova T."/>
            <person name="Cejkova D."/>
            <person name="Rychlik I."/>
        </authorList>
    </citation>
    <scope>NUCLEOTIDE SEQUENCE [LARGE SCALE GENOMIC DNA]</scope>
    <source>
        <strain evidence="2 3">An562</strain>
    </source>
</reference>
<gene>
    <name evidence="2" type="ORF">H5985_08300</name>
</gene>
<comment type="caution">
    <text evidence="2">The sequence shown here is derived from an EMBL/GenBank/DDBJ whole genome shotgun (WGS) entry which is preliminary data.</text>
</comment>
<evidence type="ECO:0000313" key="3">
    <source>
        <dbReference type="Proteomes" id="UP000777002"/>
    </source>
</evidence>
<dbReference type="RefSeq" id="WP_205050851.1">
    <property type="nucleotide sequence ID" value="NZ_JACJKX010000018.1"/>
</dbReference>
<dbReference type="PROSITE" id="PS51257">
    <property type="entry name" value="PROKAR_LIPOPROTEIN"/>
    <property type="match status" value="1"/>
</dbReference>
<dbReference type="InterPro" id="IPR005184">
    <property type="entry name" value="DUF306_Meta_HslJ"/>
</dbReference>
<accession>A0ABS2GTS9</accession>
<feature type="domain" description="DUF306" evidence="1">
    <location>
        <begin position="34"/>
        <end position="144"/>
    </location>
</feature>
<organism evidence="2 3">
    <name type="scientific">Parasutterella secunda</name>
    <dbReference type="NCBI Taxonomy" id="626947"/>
    <lineage>
        <taxon>Bacteria</taxon>
        <taxon>Pseudomonadati</taxon>
        <taxon>Pseudomonadota</taxon>
        <taxon>Betaproteobacteria</taxon>
        <taxon>Burkholderiales</taxon>
        <taxon>Sutterellaceae</taxon>
        <taxon>Parasutterella</taxon>
    </lineage>
</organism>
<dbReference type="PANTHER" id="PTHR35535">
    <property type="entry name" value="HEAT SHOCK PROTEIN HSLJ"/>
    <property type="match status" value="1"/>
</dbReference>
<dbReference type="EMBL" id="JACJKX010000018">
    <property type="protein sequence ID" value="MBM6929265.1"/>
    <property type="molecule type" value="Genomic_DNA"/>
</dbReference>
<proteinExistence type="predicted"/>
<protein>
    <submittedName>
        <fullName evidence="2">META domain-containing protein</fullName>
    </submittedName>
</protein>
<evidence type="ECO:0000259" key="1">
    <source>
        <dbReference type="Pfam" id="PF03724"/>
    </source>
</evidence>
<dbReference type="Proteomes" id="UP000777002">
    <property type="component" value="Unassembled WGS sequence"/>
</dbReference>
<sequence>MQKSFIALLGAFVMALTGCTEKDPADNLTGQAAKNLQGTSWQLVTAEPPAKGEENCENLPPVMDFLDKNRVSGNLGCNLFNTTYTQDGKSFSFAPAATTRRMCSPEAMKMEGNLLNMLQNTRYLTQNEKGLMFWDEKGKLLAQYEPEKAGQCQ</sequence>
<keyword evidence="3" id="KW-1185">Reference proteome</keyword>
<dbReference type="InterPro" id="IPR053147">
    <property type="entry name" value="Hsp_HslJ-like"/>
</dbReference>
<evidence type="ECO:0000313" key="2">
    <source>
        <dbReference type="EMBL" id="MBM6929265.1"/>
    </source>
</evidence>
<name>A0ABS2GTS9_9BURK</name>
<dbReference type="InterPro" id="IPR038670">
    <property type="entry name" value="HslJ-like_sf"/>
</dbReference>
<dbReference type="Gene3D" id="2.40.128.270">
    <property type="match status" value="1"/>
</dbReference>
<dbReference type="PANTHER" id="PTHR35535:SF2">
    <property type="entry name" value="DUF306 DOMAIN-CONTAINING PROTEIN"/>
    <property type="match status" value="1"/>
</dbReference>
<dbReference type="Pfam" id="PF03724">
    <property type="entry name" value="META"/>
    <property type="match status" value="1"/>
</dbReference>